<feature type="signal peptide" evidence="2">
    <location>
        <begin position="1"/>
        <end position="22"/>
    </location>
</feature>
<evidence type="ECO:0000256" key="2">
    <source>
        <dbReference type="SAM" id="SignalP"/>
    </source>
</evidence>
<dbReference type="InterPro" id="IPR011250">
    <property type="entry name" value="OMP/PagP_B-barrel"/>
</dbReference>
<dbReference type="Pfam" id="PF13505">
    <property type="entry name" value="OMP_b-brl"/>
    <property type="match status" value="1"/>
</dbReference>
<dbReference type="Proteomes" id="UP000237889">
    <property type="component" value="Chromosome"/>
</dbReference>
<feature type="domain" description="Outer membrane protein beta-barrel" evidence="3">
    <location>
        <begin position="11"/>
        <end position="250"/>
    </location>
</feature>
<dbReference type="AlphaFoldDB" id="A0A2S0NBS1"/>
<keyword evidence="1 2" id="KW-0732">Signal</keyword>
<evidence type="ECO:0000313" key="5">
    <source>
        <dbReference type="Proteomes" id="UP000237889"/>
    </source>
</evidence>
<evidence type="ECO:0000259" key="3">
    <source>
        <dbReference type="Pfam" id="PF13505"/>
    </source>
</evidence>
<dbReference type="EMBL" id="CP027668">
    <property type="protein sequence ID" value="AVO45575.1"/>
    <property type="molecule type" value="Genomic_DNA"/>
</dbReference>
<proteinExistence type="predicted"/>
<sequence>MRRPSTAVLAAAAALAATAATAADMPPVLRQSQPVVQPAESGGWYLRGDIGVAGHSIGNFGVLQNGSQVRVGTGGVNDYQLRMKSHSETVSIGLGAGYQFNSWFRVDVTGEYRAGGRLRGMDYVNFDQSGGTTSQTNLYNGGTRSIVGLANFYVDLGTFCQIGCLTPYVGAGFGFAHTTVSNFTDTSTGFNSVTGATGSLGGYATTASRTSFAWALMAGVGYKVNERLTLEAGYRYLSLGDLPALLLRDPATGLPRAGNETVQVSRLTAHEIKIGMRWSLNCSCAVPSEPIVARY</sequence>
<reference evidence="4 5" key="1">
    <citation type="submission" date="2018-03" db="EMBL/GenBank/DDBJ databases">
        <title>Genome sequencing of Phreatobacter sp.</title>
        <authorList>
            <person name="Kim S.-J."/>
            <person name="Heo J."/>
            <person name="Kwon S.-W."/>
        </authorList>
    </citation>
    <scope>NUCLEOTIDE SEQUENCE [LARGE SCALE GENOMIC DNA]</scope>
    <source>
        <strain evidence="4 5">S-12</strain>
    </source>
</reference>
<evidence type="ECO:0000256" key="1">
    <source>
        <dbReference type="ARBA" id="ARBA00022729"/>
    </source>
</evidence>
<keyword evidence="5" id="KW-1185">Reference proteome</keyword>
<accession>A0A2S0NBS1</accession>
<dbReference type="OrthoDB" id="9810784at2"/>
<evidence type="ECO:0000313" key="4">
    <source>
        <dbReference type="EMBL" id="AVO45575.1"/>
    </source>
</evidence>
<dbReference type="Gene3D" id="2.40.160.20">
    <property type="match status" value="1"/>
</dbReference>
<feature type="chain" id="PRO_5015677355" evidence="2">
    <location>
        <begin position="23"/>
        <end position="295"/>
    </location>
</feature>
<organism evidence="4 5">
    <name type="scientific">Phreatobacter cathodiphilus</name>
    <dbReference type="NCBI Taxonomy" id="1868589"/>
    <lineage>
        <taxon>Bacteria</taxon>
        <taxon>Pseudomonadati</taxon>
        <taxon>Pseudomonadota</taxon>
        <taxon>Alphaproteobacteria</taxon>
        <taxon>Hyphomicrobiales</taxon>
        <taxon>Phreatobacteraceae</taxon>
        <taxon>Phreatobacter</taxon>
    </lineage>
</organism>
<name>A0A2S0NBS1_9HYPH</name>
<gene>
    <name evidence="4" type="ORF">C6569_11140</name>
</gene>
<dbReference type="KEGG" id="phr:C6569_11140"/>
<protein>
    <submittedName>
        <fullName evidence="4">Porin family protein</fullName>
    </submittedName>
</protein>
<dbReference type="SUPFAM" id="SSF56925">
    <property type="entry name" value="OMPA-like"/>
    <property type="match status" value="1"/>
</dbReference>
<dbReference type="RefSeq" id="WP_106748916.1">
    <property type="nucleotide sequence ID" value="NZ_CP027668.1"/>
</dbReference>
<dbReference type="InterPro" id="IPR027385">
    <property type="entry name" value="Beta-barrel_OMP"/>
</dbReference>